<sequence>MYSVLKDIISDKAQLKNFYISRHNGKNCFSIKESSNSAKCKKVNLVGFESEDVTFAFELDSKKAKCGKISKISPYFTDKKGLDKGNDGIIFTTLKGNKYVFICELKDGSKGHIAQFKSTSCFVDYLKSILKRFYNINVDNLIFKYIVFSKHGSVQKDTRGNYMSKNQSGFEVYNMKCCSEAEYYIESFM</sequence>
<evidence type="ECO:0000313" key="1">
    <source>
        <dbReference type="EMBL" id="QOR61206.1"/>
    </source>
</evidence>
<accession>A0A7M1S1H8</accession>
<proteinExistence type="predicted"/>
<dbReference type="Proteomes" id="UP000595074">
    <property type="component" value="Chromosome"/>
</dbReference>
<evidence type="ECO:0000313" key="2">
    <source>
        <dbReference type="Proteomes" id="UP000595074"/>
    </source>
</evidence>
<organism evidence="1 2">
    <name type="scientific">Sulfurovum indicum</name>
    <dbReference type="NCBI Taxonomy" id="2779528"/>
    <lineage>
        <taxon>Bacteria</taxon>
        <taxon>Pseudomonadati</taxon>
        <taxon>Campylobacterota</taxon>
        <taxon>Epsilonproteobacteria</taxon>
        <taxon>Campylobacterales</taxon>
        <taxon>Sulfurovaceae</taxon>
        <taxon>Sulfurovum</taxon>
    </lineage>
</organism>
<dbReference type="EMBL" id="CP063164">
    <property type="protein sequence ID" value="QOR61206.1"/>
    <property type="molecule type" value="Genomic_DNA"/>
</dbReference>
<name>A0A7M1S1H8_9BACT</name>
<keyword evidence="2" id="KW-1185">Reference proteome</keyword>
<dbReference type="AlphaFoldDB" id="A0A7M1S1H8"/>
<reference evidence="1 2" key="1">
    <citation type="submission" date="2020-10" db="EMBL/GenBank/DDBJ databases">
        <title>The genome of sulfurovum sp.</title>
        <authorList>
            <person name="Xie S."/>
            <person name="Shao Z."/>
            <person name="Jiang L."/>
        </authorList>
    </citation>
    <scope>NUCLEOTIDE SEQUENCE [LARGE SCALE GENOMIC DNA]</scope>
    <source>
        <strain evidence="1 2">ST-419</strain>
    </source>
</reference>
<dbReference type="KEGG" id="sinu:IMZ28_07030"/>
<dbReference type="RefSeq" id="WP_197547879.1">
    <property type="nucleotide sequence ID" value="NZ_CP063164.1"/>
</dbReference>
<gene>
    <name evidence="1" type="ORF">IMZ28_07030</name>
</gene>
<protein>
    <submittedName>
        <fullName evidence="1">Uncharacterized protein</fullName>
    </submittedName>
</protein>